<proteinExistence type="inferred from homology"/>
<evidence type="ECO:0000256" key="1">
    <source>
        <dbReference type="ARBA" id="ARBA00004613"/>
    </source>
</evidence>
<protein>
    <recommendedName>
        <fullName evidence="10">TGF-beta family profile domain-containing protein</fullName>
    </recommendedName>
</protein>
<dbReference type="InterPro" id="IPR001111">
    <property type="entry name" value="TGF-b_propeptide"/>
</dbReference>
<sequence>MPAGALRLSLCLLLVALHLSCVPGGALDEAPFELKDFPRAPAFSPHKKAPQFMLDLFNAVSVADGAHRSQKEILEGNTVRSFQDKGHTGQRIHFFNLSSLGREEKMIKAEFRWFRKKHKFYLENSYGPHFYKPALLRFLVQVDVYEVPDSRLKPQRGNLITSRLVPLYTQGWEVFNVTQLVSKWIQKSQENNGILVVTTFPSGDWLNSESKQLQLTDTNAYLVVFSDDGRTEANRSYLGKSIWGNSLRPLTCVAMLTVSILPQRQPLSLWTTSAGGDARPQIFLSASCRRVPLFVDFDEIGWSGWIISPRGYNAYHCKGSCPFPLGVGLRATNHATVRSIMHALKLPGEDVGAPCCVPDRLQSISLLYFDDEENVVLKQYDDMGDTSALLVGGSASLLKLMHDGFLNALSPGFKLFAGWDVSTKPTLYFTYQCTFHREVGGFGGQARLVRWALCNTDIFYQQQSRASLIPNPKVSAVEEDARCKRFVGFSLDRRLRSHFGLGVRPAQKVEDRGGAAGFGRTFGGGGAGLGSGTLAVDGSTLTFWHDCTSSVCRISDGSPAKGLRQLYGEYPYKNSSLYTASSPTQRLRKALSVSVLTSRSVSSINKSVKPLGKRWCSMLPIRTQKVRVNECMSREMPLSTGSPQGCVRSPLLYILYTDDCRSRHDNSSHSTTPPEPTAGGPNCLLVNVKGDGGESDDKLDYKYVLIGGGIGLFLSALKTVFLFRNECEETFRAPIYYFESAQLISWQWYRVTSGAKGQAECRAASGAERSHLFYLLKGITVELLMH</sequence>
<evidence type="ECO:0000259" key="10">
    <source>
        <dbReference type="PROSITE" id="PS51362"/>
    </source>
</evidence>
<reference evidence="11 12" key="1">
    <citation type="journal article" date="2018" name="G3 (Bethesda)">
        <title>A High-Quality Reference Genome for the Invasive Mosquitofish Gambusia affinis Using a Chicago Library.</title>
        <authorList>
            <person name="Hoffberg S.L."/>
            <person name="Troendle N.J."/>
            <person name="Glenn T.C."/>
            <person name="Mahmud O."/>
            <person name="Louha S."/>
            <person name="Chalopin D."/>
            <person name="Bennetzen J.L."/>
            <person name="Mauricio R."/>
        </authorList>
    </citation>
    <scope>NUCLEOTIDE SEQUENCE [LARGE SCALE GENOMIC DNA]</scope>
    <source>
        <strain evidence="11">NE01/NJP1002.9</strain>
        <tissue evidence="11">Muscle</tissue>
    </source>
</reference>
<dbReference type="GO" id="GO:0035239">
    <property type="term" value="P:tube morphogenesis"/>
    <property type="evidence" value="ECO:0007669"/>
    <property type="project" value="UniProtKB-ARBA"/>
</dbReference>
<evidence type="ECO:0000313" key="11">
    <source>
        <dbReference type="EMBL" id="PWA28385.1"/>
    </source>
</evidence>
<evidence type="ECO:0000313" key="12">
    <source>
        <dbReference type="Proteomes" id="UP000250572"/>
    </source>
</evidence>
<feature type="non-terminal residue" evidence="11">
    <location>
        <position position="786"/>
    </location>
</feature>
<name>A0A315VYI3_GAMAF</name>
<evidence type="ECO:0000256" key="7">
    <source>
        <dbReference type="ARBA" id="ARBA00023180"/>
    </source>
</evidence>
<dbReference type="Gene3D" id="2.10.90.10">
    <property type="entry name" value="Cystine-knot cytokines"/>
    <property type="match status" value="1"/>
</dbReference>
<evidence type="ECO:0000256" key="8">
    <source>
        <dbReference type="RuleBase" id="RU000354"/>
    </source>
</evidence>
<dbReference type="InterPro" id="IPR015615">
    <property type="entry name" value="TGF-beta-rel"/>
</dbReference>
<evidence type="ECO:0000256" key="6">
    <source>
        <dbReference type="ARBA" id="ARBA00023157"/>
    </source>
</evidence>
<organism evidence="11 12">
    <name type="scientific">Gambusia affinis</name>
    <name type="common">Western mosquitofish</name>
    <name type="synonym">Heterandria affinis</name>
    <dbReference type="NCBI Taxonomy" id="33528"/>
    <lineage>
        <taxon>Eukaryota</taxon>
        <taxon>Metazoa</taxon>
        <taxon>Chordata</taxon>
        <taxon>Craniata</taxon>
        <taxon>Vertebrata</taxon>
        <taxon>Euteleostomi</taxon>
        <taxon>Actinopterygii</taxon>
        <taxon>Neopterygii</taxon>
        <taxon>Teleostei</taxon>
        <taxon>Neoteleostei</taxon>
        <taxon>Acanthomorphata</taxon>
        <taxon>Ovalentaria</taxon>
        <taxon>Atherinomorphae</taxon>
        <taxon>Cyprinodontiformes</taxon>
        <taxon>Poeciliidae</taxon>
        <taxon>Poeciliinae</taxon>
        <taxon>Gambusia</taxon>
    </lineage>
</organism>
<feature type="domain" description="TGF-beta family profile" evidence="10">
    <location>
        <begin position="261"/>
        <end position="391"/>
    </location>
</feature>
<dbReference type="Pfam" id="PF00019">
    <property type="entry name" value="TGF_beta"/>
    <property type="match status" value="1"/>
</dbReference>
<dbReference type="GO" id="GO:0005615">
    <property type="term" value="C:extracellular space"/>
    <property type="evidence" value="ECO:0007669"/>
    <property type="project" value="TreeGrafter"/>
</dbReference>
<dbReference type="Gene3D" id="2.60.120.970">
    <property type="match status" value="1"/>
</dbReference>
<dbReference type="SUPFAM" id="SSF57501">
    <property type="entry name" value="Cystine-knot cytokines"/>
    <property type="match status" value="1"/>
</dbReference>
<dbReference type="PANTHER" id="PTHR11848">
    <property type="entry name" value="TGF-BETA FAMILY"/>
    <property type="match status" value="1"/>
</dbReference>
<keyword evidence="5 8" id="KW-0339">Growth factor</keyword>
<accession>A0A315VYI3</accession>
<dbReference type="PANTHER" id="PTHR11848:SF277">
    <property type="entry name" value="TGF-BETA FAMILY PROFILE DOMAIN-CONTAINING PROTEIN"/>
    <property type="match status" value="1"/>
</dbReference>
<evidence type="ECO:0000256" key="5">
    <source>
        <dbReference type="ARBA" id="ARBA00023030"/>
    </source>
</evidence>
<dbReference type="EMBL" id="NHOQ01000843">
    <property type="protein sequence ID" value="PWA28385.1"/>
    <property type="molecule type" value="Genomic_DNA"/>
</dbReference>
<keyword evidence="3" id="KW-0964">Secreted</keyword>
<feature type="chain" id="PRO_5016436172" description="TGF-beta family profile domain-containing protein" evidence="9">
    <location>
        <begin position="27"/>
        <end position="786"/>
    </location>
</feature>
<evidence type="ECO:0000256" key="3">
    <source>
        <dbReference type="ARBA" id="ARBA00022525"/>
    </source>
</evidence>
<keyword evidence="7" id="KW-0325">Glycoprotein</keyword>
<dbReference type="InterPro" id="IPR001839">
    <property type="entry name" value="TGF-b_C"/>
</dbReference>
<dbReference type="InterPro" id="IPR029034">
    <property type="entry name" value="Cystine-knot_cytokine"/>
</dbReference>
<dbReference type="FunFam" id="2.10.90.10:FF:000001">
    <property type="entry name" value="Bone morphogenetic protein 4"/>
    <property type="match status" value="1"/>
</dbReference>
<keyword evidence="12" id="KW-1185">Reference proteome</keyword>
<dbReference type="Pfam" id="PF00688">
    <property type="entry name" value="TGFb_propeptide"/>
    <property type="match status" value="1"/>
</dbReference>
<keyword evidence="4 9" id="KW-0732">Signal</keyword>
<dbReference type="SMART" id="SM00204">
    <property type="entry name" value="TGFB"/>
    <property type="match status" value="1"/>
</dbReference>
<keyword evidence="6" id="KW-1015">Disulfide bond</keyword>
<comment type="similarity">
    <text evidence="2 8">Belongs to the TGF-beta family.</text>
</comment>
<dbReference type="PROSITE" id="PS00250">
    <property type="entry name" value="TGF_BETA_1"/>
    <property type="match status" value="1"/>
</dbReference>
<evidence type="ECO:0000256" key="2">
    <source>
        <dbReference type="ARBA" id="ARBA00006656"/>
    </source>
</evidence>
<dbReference type="GO" id="GO:0008083">
    <property type="term" value="F:growth factor activity"/>
    <property type="evidence" value="ECO:0007669"/>
    <property type="project" value="UniProtKB-KW"/>
</dbReference>
<comment type="caution">
    <text evidence="11">The sequence shown here is derived from an EMBL/GenBank/DDBJ whole genome shotgun (WGS) entry which is preliminary data.</text>
</comment>
<dbReference type="InterPro" id="IPR017948">
    <property type="entry name" value="TGFb_CS"/>
</dbReference>
<evidence type="ECO:0000256" key="9">
    <source>
        <dbReference type="SAM" id="SignalP"/>
    </source>
</evidence>
<dbReference type="PROSITE" id="PS51362">
    <property type="entry name" value="TGF_BETA_2"/>
    <property type="match status" value="1"/>
</dbReference>
<dbReference type="GO" id="GO:0005125">
    <property type="term" value="F:cytokine activity"/>
    <property type="evidence" value="ECO:0007669"/>
    <property type="project" value="TreeGrafter"/>
</dbReference>
<gene>
    <name evidence="11" type="ORF">CCH79_00016357</name>
</gene>
<comment type="subcellular location">
    <subcellularLocation>
        <location evidence="1">Secreted</location>
    </subcellularLocation>
</comment>
<feature type="signal peptide" evidence="9">
    <location>
        <begin position="1"/>
        <end position="26"/>
    </location>
</feature>
<evidence type="ECO:0000256" key="4">
    <source>
        <dbReference type="ARBA" id="ARBA00022729"/>
    </source>
</evidence>
<dbReference type="AlphaFoldDB" id="A0A315VYI3"/>
<dbReference type="STRING" id="33528.ENSGAFP00000011697"/>
<dbReference type="Proteomes" id="UP000250572">
    <property type="component" value="Unassembled WGS sequence"/>
</dbReference>